<evidence type="ECO:0000313" key="2">
    <source>
        <dbReference type="EMBL" id="RHL39140.1"/>
    </source>
</evidence>
<proteinExistence type="predicted"/>
<name>A0A1Y4VLB4_9BACE</name>
<gene>
    <name evidence="1" type="ORF">B5E52_09565</name>
    <name evidence="2" type="ORF">DW027_07875</name>
</gene>
<dbReference type="Proteomes" id="UP000196036">
    <property type="component" value="Unassembled WGS sequence"/>
</dbReference>
<organism evidence="1 3">
    <name type="scientific">Bacteroides xylanisolvens</name>
    <dbReference type="NCBI Taxonomy" id="371601"/>
    <lineage>
        <taxon>Bacteria</taxon>
        <taxon>Pseudomonadati</taxon>
        <taxon>Bacteroidota</taxon>
        <taxon>Bacteroidia</taxon>
        <taxon>Bacteroidales</taxon>
        <taxon>Bacteroidaceae</taxon>
        <taxon>Bacteroides</taxon>
    </lineage>
</organism>
<evidence type="ECO:0000313" key="1">
    <source>
        <dbReference type="EMBL" id="OUQ70016.1"/>
    </source>
</evidence>
<comment type="caution">
    <text evidence="1">The sequence shown here is derived from an EMBL/GenBank/DDBJ whole genome shotgun (WGS) entry which is preliminary data.</text>
</comment>
<dbReference type="AlphaFoldDB" id="A0A1Y4VLB4"/>
<dbReference type="EMBL" id="QROO01000008">
    <property type="protein sequence ID" value="RHL39140.1"/>
    <property type="molecule type" value="Genomic_DNA"/>
</dbReference>
<dbReference type="EMBL" id="NFLW01000015">
    <property type="protein sequence ID" value="OUQ70016.1"/>
    <property type="molecule type" value="Genomic_DNA"/>
</dbReference>
<reference evidence="1" key="2">
    <citation type="journal article" date="2018" name="BMC Genomics">
        <title>Whole genome sequencing and function prediction of 133 gut anaerobes isolated from chicken caecum in pure cultures.</title>
        <authorList>
            <person name="Medvecky M."/>
            <person name="Cejkova D."/>
            <person name="Polansky O."/>
            <person name="Karasova D."/>
            <person name="Kubasova T."/>
            <person name="Cizek A."/>
            <person name="Rychlik I."/>
        </authorList>
    </citation>
    <scope>NUCLEOTIDE SEQUENCE</scope>
    <source>
        <strain evidence="1">An109</strain>
    </source>
</reference>
<protein>
    <submittedName>
        <fullName evidence="1">Uncharacterized protein</fullName>
    </submittedName>
</protein>
<sequence length="59" mass="7080">MLQILHLQHICNRYLQHSNYLSASVLQAFCCRWQILQCFFNFMEEGIYHNYAHNCKTVG</sequence>
<evidence type="ECO:0000313" key="4">
    <source>
        <dbReference type="Proteomes" id="UP000284495"/>
    </source>
</evidence>
<dbReference type="Proteomes" id="UP000284495">
    <property type="component" value="Unassembled WGS sequence"/>
</dbReference>
<evidence type="ECO:0000313" key="3">
    <source>
        <dbReference type="Proteomes" id="UP000196036"/>
    </source>
</evidence>
<reference evidence="2 4" key="3">
    <citation type="submission" date="2018-08" db="EMBL/GenBank/DDBJ databases">
        <title>A genome reference for cultivated species of the human gut microbiota.</title>
        <authorList>
            <person name="Zou Y."/>
            <person name="Xue W."/>
            <person name="Luo G."/>
        </authorList>
    </citation>
    <scope>NUCLEOTIDE SEQUENCE [LARGE SCALE GENOMIC DNA]</scope>
    <source>
        <strain evidence="2 4">AF38-2</strain>
    </source>
</reference>
<reference evidence="3" key="1">
    <citation type="submission" date="2017-04" db="EMBL/GenBank/DDBJ databases">
        <title>Function of individual gut microbiota members based on whole genome sequencing of pure cultures obtained from chicken caecum.</title>
        <authorList>
            <person name="Medvecky M."/>
            <person name="Cejkova D."/>
            <person name="Polansky O."/>
            <person name="Karasova D."/>
            <person name="Kubasova T."/>
            <person name="Cizek A."/>
            <person name="Rychlik I."/>
        </authorList>
    </citation>
    <scope>NUCLEOTIDE SEQUENCE [LARGE SCALE GENOMIC DNA]</scope>
    <source>
        <strain evidence="3">An109</strain>
    </source>
</reference>
<accession>A0A1Y4VLB4</accession>